<organism evidence="2 3">
    <name type="scientific">Knufia fluminis</name>
    <dbReference type="NCBI Taxonomy" id="191047"/>
    <lineage>
        <taxon>Eukaryota</taxon>
        <taxon>Fungi</taxon>
        <taxon>Dikarya</taxon>
        <taxon>Ascomycota</taxon>
        <taxon>Pezizomycotina</taxon>
        <taxon>Eurotiomycetes</taxon>
        <taxon>Chaetothyriomycetidae</taxon>
        <taxon>Chaetothyriales</taxon>
        <taxon>Trichomeriaceae</taxon>
        <taxon>Knufia</taxon>
    </lineage>
</organism>
<gene>
    <name evidence="2" type="ORF">OHC33_002832</name>
</gene>
<feature type="region of interest" description="Disordered" evidence="1">
    <location>
        <begin position="353"/>
        <end position="390"/>
    </location>
</feature>
<dbReference type="Pfam" id="PF08584">
    <property type="entry name" value="Ribonuc_P_40"/>
    <property type="match status" value="1"/>
</dbReference>
<dbReference type="Proteomes" id="UP001316803">
    <property type="component" value="Unassembled WGS sequence"/>
</dbReference>
<dbReference type="AlphaFoldDB" id="A0AAN8IA50"/>
<sequence length="532" mass="58423">MPSSIFNIPTTTSHASKVNISHVEIPSTYLDPTQPPLKRLPFRQIRNVPFIRDLTLCMPTRVYNSLYSNSNHDNATTSTIPKPALPAQQFKYAKVIMTLSDILTNYDLRTGNHAMLAGSSDDTTMHLNRGTLTIDMPHSTYQRSGLTFPMTKLASGGRKHEKGSVRYRVSIDLRAPSMVKGKKGFERLVHAAGNVEGLREGRVWLFAGVGGRAGKGKKRKREDGVNGKGDVAMATDATTSSTMATAATTESTKEREHLLAAHHPTLVTDPGTVTVQRDVLIPSIVSNPTYLSTLHTQTNASKGDLPTILEDDIYELVEYLSLLFLASPRITKADYGKVDPYLCRYTLPSATTTHTNTAKEPADVDDTRNEDRDMTGPSNTNAEDAEAKPKTDDITTIRYTGFIPSEFVLHLVIDLIRRSRAKIVEPEKEEGQIEDDDEDLWVAINVKSHRTEAKGGVDGYMNLLQGGCSSVDGGGEQTDTAGVAEDRMDVDDQRHEQAGNGSGKDKQSKDGGTKSTRGFRYVTCFEFVDLNQ</sequence>
<dbReference type="PANTHER" id="PTHR15396:SF1">
    <property type="entry name" value="RIBONUCLEASE P PROTEIN SUBUNIT P40"/>
    <property type="match status" value="1"/>
</dbReference>
<evidence type="ECO:0000313" key="2">
    <source>
        <dbReference type="EMBL" id="KAK5956256.1"/>
    </source>
</evidence>
<dbReference type="GO" id="GO:0000172">
    <property type="term" value="C:ribonuclease MRP complex"/>
    <property type="evidence" value="ECO:0007669"/>
    <property type="project" value="TreeGrafter"/>
</dbReference>
<accession>A0AAN8IA50</accession>
<dbReference type="GO" id="GO:0030681">
    <property type="term" value="C:multimeric ribonuclease P complex"/>
    <property type="evidence" value="ECO:0007669"/>
    <property type="project" value="TreeGrafter"/>
</dbReference>
<reference evidence="2 3" key="1">
    <citation type="submission" date="2022-12" db="EMBL/GenBank/DDBJ databases">
        <title>Genomic features and morphological characterization of a novel Knufia sp. strain isolated from spacecraft assembly facility.</title>
        <authorList>
            <person name="Teixeira M."/>
            <person name="Chander A.M."/>
            <person name="Stajich J.E."/>
            <person name="Venkateswaran K."/>
        </authorList>
    </citation>
    <scope>NUCLEOTIDE SEQUENCE [LARGE SCALE GENOMIC DNA]</scope>
    <source>
        <strain evidence="2 3">FJI-L2-BK-P2</strain>
    </source>
</reference>
<feature type="region of interest" description="Disordered" evidence="1">
    <location>
        <begin position="469"/>
        <end position="516"/>
    </location>
</feature>
<evidence type="ECO:0000313" key="3">
    <source>
        <dbReference type="Proteomes" id="UP001316803"/>
    </source>
</evidence>
<dbReference type="GO" id="GO:0000171">
    <property type="term" value="F:ribonuclease MRP activity"/>
    <property type="evidence" value="ECO:0007669"/>
    <property type="project" value="TreeGrafter"/>
</dbReference>
<feature type="compositionally biased region" description="Basic and acidic residues" evidence="1">
    <location>
        <begin position="360"/>
        <end position="374"/>
    </location>
</feature>
<dbReference type="PANTHER" id="PTHR15396">
    <property type="entry name" value="RIBONUCLEASE P PROTEIN SUBUNIT P40"/>
    <property type="match status" value="1"/>
</dbReference>
<dbReference type="GO" id="GO:0000447">
    <property type="term" value="P:endonucleolytic cleavage in ITS1 to separate SSU-rRNA from 5.8S rRNA and LSU-rRNA from tricistronic rRNA transcript (SSU-rRNA, 5.8S rRNA, LSU-rRNA)"/>
    <property type="evidence" value="ECO:0007669"/>
    <property type="project" value="TreeGrafter"/>
</dbReference>
<evidence type="ECO:0000256" key="1">
    <source>
        <dbReference type="SAM" id="MobiDB-lite"/>
    </source>
</evidence>
<dbReference type="EMBL" id="JAKLMC020000005">
    <property type="protein sequence ID" value="KAK5956256.1"/>
    <property type="molecule type" value="Genomic_DNA"/>
</dbReference>
<proteinExistence type="predicted"/>
<comment type="caution">
    <text evidence="2">The sequence shown here is derived from an EMBL/GenBank/DDBJ whole genome shotgun (WGS) entry which is preliminary data.</text>
</comment>
<keyword evidence="3" id="KW-1185">Reference proteome</keyword>
<protein>
    <submittedName>
        <fullName evidence="2">Uncharacterized protein</fullName>
    </submittedName>
</protein>
<dbReference type="GO" id="GO:0004526">
    <property type="term" value="F:ribonuclease P activity"/>
    <property type="evidence" value="ECO:0007669"/>
    <property type="project" value="TreeGrafter"/>
</dbReference>
<feature type="compositionally biased region" description="Basic and acidic residues" evidence="1">
    <location>
        <begin position="484"/>
        <end position="512"/>
    </location>
</feature>
<dbReference type="InterPro" id="IPR013893">
    <property type="entry name" value="RNase_P_Rpp40"/>
</dbReference>
<dbReference type="GO" id="GO:0001682">
    <property type="term" value="P:tRNA 5'-leader removal"/>
    <property type="evidence" value="ECO:0007669"/>
    <property type="project" value="InterPro"/>
</dbReference>
<name>A0AAN8IA50_9EURO</name>